<dbReference type="EMBL" id="AFYH01257229">
    <property type="status" value="NOT_ANNOTATED_CDS"/>
    <property type="molecule type" value="Genomic_DNA"/>
</dbReference>
<dbReference type="InParanoid" id="H3A347"/>
<reference evidence="2" key="3">
    <citation type="submission" date="2025-09" db="UniProtKB">
        <authorList>
            <consortium name="Ensembl"/>
        </authorList>
    </citation>
    <scope>IDENTIFICATION</scope>
</reference>
<dbReference type="Pfam" id="PF07679">
    <property type="entry name" value="I-set"/>
    <property type="match status" value="1"/>
</dbReference>
<reference evidence="2" key="2">
    <citation type="submission" date="2025-08" db="UniProtKB">
        <authorList>
            <consortium name="Ensembl"/>
        </authorList>
    </citation>
    <scope>IDENTIFICATION</scope>
</reference>
<keyword evidence="3" id="KW-1185">Reference proteome</keyword>
<dbReference type="PROSITE" id="PS50835">
    <property type="entry name" value="IG_LIKE"/>
    <property type="match status" value="2"/>
</dbReference>
<reference evidence="3" key="1">
    <citation type="submission" date="2011-08" db="EMBL/GenBank/DDBJ databases">
        <title>The draft genome of Latimeria chalumnae.</title>
        <authorList>
            <person name="Di Palma F."/>
            <person name="Alfoldi J."/>
            <person name="Johnson J."/>
            <person name="Berlin A."/>
            <person name="Gnerre S."/>
            <person name="Jaffe D."/>
            <person name="MacCallum I."/>
            <person name="Young S."/>
            <person name="Walker B.J."/>
            <person name="Lander E."/>
            <person name="Lindblad-Toh K."/>
        </authorList>
    </citation>
    <scope>NUCLEOTIDE SEQUENCE [LARGE SCALE GENOMIC DNA]</scope>
    <source>
        <strain evidence="3">Wild caught</strain>
    </source>
</reference>
<dbReference type="GO" id="GO:2001204">
    <property type="term" value="P:regulation of osteoclast development"/>
    <property type="evidence" value="ECO:0007669"/>
    <property type="project" value="TreeGrafter"/>
</dbReference>
<dbReference type="PANTHER" id="PTHR46942">
    <property type="entry name" value="SIALIC ACID-BINDING IG-LIKE LECTIN 15"/>
    <property type="match status" value="1"/>
</dbReference>
<feature type="domain" description="Ig-like" evidence="1">
    <location>
        <begin position="1"/>
        <end position="104"/>
    </location>
</feature>
<dbReference type="InterPro" id="IPR003599">
    <property type="entry name" value="Ig_sub"/>
</dbReference>
<accession>H3A347</accession>
<dbReference type="InterPro" id="IPR036179">
    <property type="entry name" value="Ig-like_dom_sf"/>
</dbReference>
<organism evidence="2 3">
    <name type="scientific">Latimeria chalumnae</name>
    <name type="common">Coelacanth</name>
    <dbReference type="NCBI Taxonomy" id="7897"/>
    <lineage>
        <taxon>Eukaryota</taxon>
        <taxon>Metazoa</taxon>
        <taxon>Chordata</taxon>
        <taxon>Craniata</taxon>
        <taxon>Vertebrata</taxon>
        <taxon>Euteleostomi</taxon>
        <taxon>Coelacanthiformes</taxon>
        <taxon>Coelacanthidae</taxon>
        <taxon>Latimeria</taxon>
    </lineage>
</organism>
<dbReference type="AlphaFoldDB" id="H3A347"/>
<dbReference type="SMART" id="SM00406">
    <property type="entry name" value="IGv"/>
    <property type="match status" value="1"/>
</dbReference>
<dbReference type="Gene3D" id="2.60.40.10">
    <property type="entry name" value="Immunoglobulins"/>
    <property type="match status" value="2"/>
</dbReference>
<dbReference type="eggNOG" id="ENOG502RFMV">
    <property type="taxonomic scope" value="Eukaryota"/>
</dbReference>
<dbReference type="InterPro" id="IPR007110">
    <property type="entry name" value="Ig-like_dom"/>
</dbReference>
<evidence type="ECO:0000313" key="2">
    <source>
        <dbReference type="Ensembl" id="ENSLACP00000004068.1"/>
    </source>
</evidence>
<name>H3A347_LATCH</name>
<dbReference type="HOGENOM" id="CLU_076258_0_0_1"/>
<dbReference type="Proteomes" id="UP000008672">
    <property type="component" value="Unassembled WGS sequence"/>
</dbReference>
<dbReference type="GeneTree" id="ENSGT01150000286907"/>
<dbReference type="GO" id="GO:0045124">
    <property type="term" value="P:regulation of bone resorption"/>
    <property type="evidence" value="ECO:0007669"/>
    <property type="project" value="TreeGrafter"/>
</dbReference>
<dbReference type="InterPro" id="IPR013783">
    <property type="entry name" value="Ig-like_fold"/>
</dbReference>
<dbReference type="InterPro" id="IPR042836">
    <property type="entry name" value="SIG15"/>
</dbReference>
<feature type="domain" description="Ig-like" evidence="1">
    <location>
        <begin position="127"/>
        <end position="211"/>
    </location>
</feature>
<evidence type="ECO:0000259" key="1">
    <source>
        <dbReference type="PROSITE" id="PS50835"/>
    </source>
</evidence>
<dbReference type="GO" id="GO:0005886">
    <property type="term" value="C:plasma membrane"/>
    <property type="evidence" value="ECO:0007669"/>
    <property type="project" value="TreeGrafter"/>
</dbReference>
<dbReference type="OMA" id="IWRIRGF"/>
<dbReference type="PANTHER" id="PTHR46942:SF1">
    <property type="entry name" value="SIALIC ACID-BINDING IG-LIKE LECTIN 15"/>
    <property type="match status" value="1"/>
</dbReference>
<dbReference type="InterPro" id="IPR013106">
    <property type="entry name" value="Ig_V-set"/>
</dbReference>
<dbReference type="Ensembl" id="ENSLACT00000004104.1">
    <property type="protein sequence ID" value="ENSLACP00000004068.1"/>
    <property type="gene ID" value="ENSLACG00000003620.1"/>
</dbReference>
<dbReference type="Pfam" id="PF07686">
    <property type="entry name" value="V-set"/>
    <property type="match status" value="1"/>
</dbReference>
<evidence type="ECO:0000313" key="3">
    <source>
        <dbReference type="Proteomes" id="UP000008672"/>
    </source>
</evidence>
<proteinExistence type="predicted"/>
<dbReference type="SMART" id="SM00409">
    <property type="entry name" value="IG"/>
    <property type="match status" value="1"/>
</dbReference>
<dbReference type="GO" id="GO:0032956">
    <property type="term" value="P:regulation of actin cytoskeleton organization"/>
    <property type="evidence" value="ECO:0007669"/>
    <property type="project" value="TreeGrafter"/>
</dbReference>
<sequence>ANFWSMKVFKDVTVIKGTSVVLPCTFTHPDAVYSRRITAIWRIRGFDGQEIFCCTVEGTSADCIVSKNEKSRYRLVGDLRQNNLSLQIDNVRYEDSEKYFCRVELNKKAGGFFQTIDGTALHVIAPPTILNLTAIHGTAEFSLLCLVEGKPLPTITWIGPGNRKIHLTNNTGMDSNNSLQYQIEGKIQNVMEGEIYICKADNKYGTAEQNI</sequence>
<protein>
    <recommendedName>
        <fullName evidence="1">Ig-like domain-containing protein</fullName>
    </recommendedName>
</protein>
<dbReference type="InterPro" id="IPR013098">
    <property type="entry name" value="Ig_I-set"/>
</dbReference>
<dbReference type="SUPFAM" id="SSF48726">
    <property type="entry name" value="Immunoglobulin"/>
    <property type="match status" value="2"/>
</dbReference>